<dbReference type="AlphaFoldDB" id="A0A238KQY4"/>
<proteinExistence type="predicted"/>
<evidence type="ECO:0008006" key="3">
    <source>
        <dbReference type="Google" id="ProtNLM"/>
    </source>
</evidence>
<protein>
    <recommendedName>
        <fullName evidence="3">Flagellar assembly protein H</fullName>
    </recommendedName>
</protein>
<dbReference type="OrthoDB" id="7870971at2"/>
<organism evidence="1 2">
    <name type="scientific">Ruegeria arenilitoris</name>
    <dbReference type="NCBI Taxonomy" id="1173585"/>
    <lineage>
        <taxon>Bacteria</taxon>
        <taxon>Pseudomonadati</taxon>
        <taxon>Pseudomonadota</taxon>
        <taxon>Alphaproteobacteria</taxon>
        <taxon>Rhodobacterales</taxon>
        <taxon>Roseobacteraceae</taxon>
        <taxon>Ruegeria</taxon>
    </lineage>
</organism>
<keyword evidence="2" id="KW-1185">Reference proteome</keyword>
<sequence>MSIAHLLEDFTAQADGANLRLLDEEALEEERLAAFERGYGAGWEDALQAQAQGRAALTEDMRAAFSDMSFTYQEALTRMTLSLEPMFSALVQTVLPQALDRGLATRVIEQLSEMAKAQVAQPILLLVPPGVEGDVDAMLPADITPLPKVVADPELLPGQARLQVGTARSEVDCTALLDAIAAAFDAYVFEAKEALSNE</sequence>
<accession>A0A238KQY4</accession>
<dbReference type="RefSeq" id="WP_093964391.1">
    <property type="nucleotide sequence ID" value="NZ_FXYG01000003.1"/>
</dbReference>
<name>A0A238KQY4_9RHOB</name>
<dbReference type="EMBL" id="FXYG01000003">
    <property type="protein sequence ID" value="SMX45067.1"/>
    <property type="molecule type" value="Genomic_DNA"/>
</dbReference>
<evidence type="ECO:0000313" key="1">
    <source>
        <dbReference type="EMBL" id="SMX45067.1"/>
    </source>
</evidence>
<evidence type="ECO:0000313" key="2">
    <source>
        <dbReference type="Proteomes" id="UP000202485"/>
    </source>
</evidence>
<dbReference type="Proteomes" id="UP000202485">
    <property type="component" value="Unassembled WGS sequence"/>
</dbReference>
<reference evidence="2" key="1">
    <citation type="submission" date="2017-05" db="EMBL/GenBank/DDBJ databases">
        <authorList>
            <person name="Rodrigo-Torres L."/>
            <person name="Arahal R. D."/>
            <person name="Lucena T."/>
        </authorList>
    </citation>
    <scope>NUCLEOTIDE SEQUENCE [LARGE SCALE GENOMIC DNA]</scope>
    <source>
        <strain evidence="2">CECT 8715</strain>
    </source>
</reference>
<gene>
    <name evidence="1" type="ORF">RUA8715_02603</name>
</gene>